<accession>C7QA19</accession>
<dbReference type="KEGG" id="cai:Caci_1494"/>
<dbReference type="NCBIfam" id="NF047719">
    <property type="entry name" value="SCO6745_fam_HTH"/>
    <property type="match status" value="1"/>
</dbReference>
<reference evidence="1 2" key="1">
    <citation type="journal article" date="2009" name="Stand. Genomic Sci.">
        <title>Complete genome sequence of Catenulispora acidiphila type strain (ID 139908).</title>
        <authorList>
            <person name="Copeland A."/>
            <person name="Lapidus A."/>
            <person name="Glavina Del Rio T."/>
            <person name="Nolan M."/>
            <person name="Lucas S."/>
            <person name="Chen F."/>
            <person name="Tice H."/>
            <person name="Cheng J.F."/>
            <person name="Bruce D."/>
            <person name="Goodwin L."/>
            <person name="Pitluck S."/>
            <person name="Mikhailova N."/>
            <person name="Pati A."/>
            <person name="Ivanova N."/>
            <person name="Mavromatis K."/>
            <person name="Chen A."/>
            <person name="Palaniappan K."/>
            <person name="Chain P."/>
            <person name="Land M."/>
            <person name="Hauser L."/>
            <person name="Chang Y.J."/>
            <person name="Jeffries C.D."/>
            <person name="Chertkov O."/>
            <person name="Brettin T."/>
            <person name="Detter J.C."/>
            <person name="Han C."/>
            <person name="Ali Z."/>
            <person name="Tindall B.J."/>
            <person name="Goker M."/>
            <person name="Bristow J."/>
            <person name="Eisen J.A."/>
            <person name="Markowitz V."/>
            <person name="Hugenholtz P."/>
            <person name="Kyrpides N.C."/>
            <person name="Klenk H.P."/>
        </authorList>
    </citation>
    <scope>NUCLEOTIDE SEQUENCE [LARGE SCALE GENOMIC DNA]</scope>
    <source>
        <strain evidence="2">DSM 44928 / JCM 14897 / NBRC 102108 / NRRL B-24433 / ID139908</strain>
    </source>
</reference>
<dbReference type="HOGENOM" id="CLU_087212_0_0_11"/>
<evidence type="ECO:0000313" key="2">
    <source>
        <dbReference type="Proteomes" id="UP000000851"/>
    </source>
</evidence>
<dbReference type="InParanoid" id="C7QA19"/>
<dbReference type="AlphaFoldDB" id="C7QA19"/>
<dbReference type="Pfam" id="PF21863">
    <property type="entry name" value="HTH_67"/>
    <property type="match status" value="1"/>
</dbReference>
<dbReference type="STRING" id="479433.Caci_1494"/>
<organism evidence="1 2">
    <name type="scientific">Catenulispora acidiphila (strain DSM 44928 / JCM 14897 / NBRC 102108 / NRRL B-24433 / ID139908)</name>
    <dbReference type="NCBI Taxonomy" id="479433"/>
    <lineage>
        <taxon>Bacteria</taxon>
        <taxon>Bacillati</taxon>
        <taxon>Actinomycetota</taxon>
        <taxon>Actinomycetes</taxon>
        <taxon>Catenulisporales</taxon>
        <taxon>Catenulisporaceae</taxon>
        <taxon>Catenulispora</taxon>
    </lineage>
</organism>
<gene>
    <name evidence="1" type="ordered locus">Caci_1494</name>
</gene>
<dbReference type="InterPro" id="IPR054058">
    <property type="entry name" value="HTH_67"/>
</dbReference>
<dbReference type="Proteomes" id="UP000000851">
    <property type="component" value="Chromosome"/>
</dbReference>
<sequence>MTADPTIDPAAIRELALSTAVEAKGALLALGGDYMSSQAARTAAKDLGMKGWPFYFGGRVGVLGPVAPEVVHAVVGFFPADLAVQSWTTARDAKQSPPLDRVVDRYRDVQRMWADEFLAALPDDEAHELADMLREIATTSETGLSPLAAAWGAMPEPSAPRHRVVHWSMVMREQRGGLHITAVQMAGLNPLEAIVSGPLGEAGAKFFRWAPPYPQPDDATRLFREQAEEITDELASRAYRGLTREAAERLLTLLARAAEMAAGGGVEKLVAEREARKA</sequence>
<dbReference type="RefSeq" id="WP_012785711.1">
    <property type="nucleotide sequence ID" value="NC_013131.1"/>
</dbReference>
<dbReference type="EMBL" id="CP001700">
    <property type="protein sequence ID" value="ACU70417.1"/>
    <property type="molecule type" value="Genomic_DNA"/>
</dbReference>
<dbReference type="OrthoDB" id="3820010at2"/>
<keyword evidence="2" id="KW-1185">Reference proteome</keyword>
<protein>
    <submittedName>
        <fullName evidence="1">Uncharacterized protein</fullName>
    </submittedName>
</protein>
<dbReference type="eggNOG" id="ENOG50339C4">
    <property type="taxonomic scope" value="Bacteria"/>
</dbReference>
<evidence type="ECO:0000313" key="1">
    <source>
        <dbReference type="EMBL" id="ACU70417.1"/>
    </source>
</evidence>
<proteinExistence type="predicted"/>
<name>C7QA19_CATAD</name>